<comment type="caution">
    <text evidence="1">The sequence shown here is derived from an EMBL/GenBank/DDBJ whole genome shotgun (WGS) entry which is preliminary data.</text>
</comment>
<dbReference type="Proteomes" id="UP001589867">
    <property type="component" value="Unassembled WGS sequence"/>
</dbReference>
<evidence type="ECO:0000313" key="2">
    <source>
        <dbReference type="Proteomes" id="UP001589867"/>
    </source>
</evidence>
<name>A0ABV6MEI4_9ACTN</name>
<protein>
    <submittedName>
        <fullName evidence="1">Uncharacterized protein</fullName>
    </submittedName>
</protein>
<sequence length="156" mass="16844">MKPTHKPSIADVTDVTPAVILRGAALYIQLHGWHQGCLYSDDNPTNPTPAACAQGGMGMAAFGQRIPADAPTGHRSGWRDFKRASDFFNDFLNLTGAKPAPTDEQEQWEGPSVGDWNDDPDRTAHQVHAALLAAAEEWDRLHVPLPVLDVPGGENA</sequence>
<dbReference type="EMBL" id="JBHLUH010000079">
    <property type="protein sequence ID" value="MFC0533141.1"/>
    <property type="molecule type" value="Genomic_DNA"/>
</dbReference>
<keyword evidence="2" id="KW-1185">Reference proteome</keyword>
<organism evidence="1 2">
    <name type="scientific">Phytohabitans kaempferiae</name>
    <dbReference type="NCBI Taxonomy" id="1620943"/>
    <lineage>
        <taxon>Bacteria</taxon>
        <taxon>Bacillati</taxon>
        <taxon>Actinomycetota</taxon>
        <taxon>Actinomycetes</taxon>
        <taxon>Micromonosporales</taxon>
        <taxon>Micromonosporaceae</taxon>
    </lineage>
</organism>
<proteinExistence type="predicted"/>
<dbReference type="InterPro" id="IPR045677">
    <property type="entry name" value="DUF6197"/>
</dbReference>
<reference evidence="1 2" key="1">
    <citation type="submission" date="2024-09" db="EMBL/GenBank/DDBJ databases">
        <authorList>
            <person name="Sun Q."/>
            <person name="Mori K."/>
        </authorList>
    </citation>
    <scope>NUCLEOTIDE SEQUENCE [LARGE SCALE GENOMIC DNA]</scope>
    <source>
        <strain evidence="1 2">TBRC 3947</strain>
    </source>
</reference>
<evidence type="ECO:0000313" key="1">
    <source>
        <dbReference type="EMBL" id="MFC0533141.1"/>
    </source>
</evidence>
<accession>A0ABV6MEI4</accession>
<dbReference type="RefSeq" id="WP_377260375.1">
    <property type="nucleotide sequence ID" value="NZ_JBHLUH010000079.1"/>
</dbReference>
<gene>
    <name evidence="1" type="ORF">ACFFIA_36595</name>
</gene>
<dbReference type="Pfam" id="PF19698">
    <property type="entry name" value="DUF6197"/>
    <property type="match status" value="1"/>
</dbReference>